<proteinExistence type="inferred from homology"/>
<dbReference type="Pfam" id="PF01676">
    <property type="entry name" value="Metalloenzyme"/>
    <property type="match status" value="1"/>
</dbReference>
<dbReference type="Gene3D" id="3.30.70.2130">
    <property type="entry name" value="Metalloenzyme domain"/>
    <property type="match status" value="1"/>
</dbReference>
<comment type="pathway">
    <text evidence="3">Carbohydrate degradation.</text>
</comment>
<evidence type="ECO:0000256" key="1">
    <source>
        <dbReference type="ARBA" id="ARBA00000370"/>
    </source>
</evidence>
<dbReference type="PIRSF" id="PIRSF006392">
    <property type="entry name" value="IPGAM_arch"/>
    <property type="match status" value="1"/>
</dbReference>
<evidence type="ECO:0000256" key="5">
    <source>
        <dbReference type="ARBA" id="ARBA00023152"/>
    </source>
</evidence>
<comment type="catalytic activity">
    <reaction evidence="1">
        <text>(2R)-2-phosphoglycerate = (2R)-3-phosphoglycerate</text>
        <dbReference type="Rhea" id="RHEA:15901"/>
        <dbReference type="ChEBI" id="CHEBI:58272"/>
        <dbReference type="ChEBI" id="CHEBI:58289"/>
        <dbReference type="EC" id="5.4.2.12"/>
    </reaction>
</comment>
<evidence type="ECO:0000256" key="2">
    <source>
        <dbReference type="ARBA" id="ARBA00002315"/>
    </source>
</evidence>
<dbReference type="Gene3D" id="3.40.720.10">
    <property type="entry name" value="Alkaline Phosphatase, subunit A"/>
    <property type="match status" value="1"/>
</dbReference>
<comment type="caution">
    <text evidence="7">The sequence shown here is derived from an EMBL/GenBank/DDBJ whole genome shotgun (WGS) entry which is preliminary data.</text>
</comment>
<dbReference type="EMBL" id="DTBE01000062">
    <property type="protein sequence ID" value="HGQ59550.1"/>
    <property type="molecule type" value="Genomic_DNA"/>
</dbReference>
<dbReference type="GO" id="GO:0006096">
    <property type="term" value="P:glycolytic process"/>
    <property type="evidence" value="ECO:0007669"/>
    <property type="project" value="UniProtKB-KW"/>
</dbReference>
<comment type="function">
    <text evidence="2">Catalyzes the interconversion of 2-phosphoglycerate and 3-phosphoglycerate.</text>
</comment>
<gene>
    <name evidence="7" type="primary">apgM</name>
    <name evidence="7" type="ORF">ENU09_02390</name>
</gene>
<dbReference type="NCBIfam" id="TIGR00306">
    <property type="entry name" value="apgM"/>
    <property type="match status" value="1"/>
</dbReference>
<dbReference type="EC" id="5.4.2.12" evidence="7"/>
<dbReference type="SUPFAM" id="SSF53649">
    <property type="entry name" value="Alkaline phosphatase-like"/>
    <property type="match status" value="1"/>
</dbReference>
<sequence>MMSLYKKPKLLYLVIDGVADSLEDPITSLEKATKPGLDTIATNGLCGAMYSVSKGIAPESDEAVISILGYDPHNVYPGRGVIEALGAGLSIREDYEIYFRANFATIDSSSRRIIDRRVGRSLTTRESRELASALNGLELGKYGGYANVKATVGHRAVVVIGSREHKLSPMVSNNDPAYVRKGLMSVAVEDFQPILKRIEPLDDSVEANIAAELANVFVEKAIEILENHPINKERVARGEPPANAILLRDAGSKLPRVQSINEKYGCRVCVIAEMPVEIGIGRMLGADVIEIEPPTGNPAKDYELRLETTIKALEKYDLVYVHLKGPDEPGHDGDIEGKIRKIEEIDRFYIQPLISKKPNDLSILVTSDHATPPSRRSHSDDPVPIALWVPGVEPDSVKKFTERECLKGSLGLISEGFKLLPYVYEKYLVLKR</sequence>
<accession>A0A7J3KFB6</accession>
<evidence type="ECO:0000313" key="7">
    <source>
        <dbReference type="EMBL" id="HGQ59550.1"/>
    </source>
</evidence>
<name>A0A7J3KFB6_STAMA</name>
<comment type="similarity">
    <text evidence="4">Belongs to the BPG-independent phosphoglycerate mutase family. A-PGAM subfamily.</text>
</comment>
<feature type="domain" description="Metalloenzyme" evidence="6">
    <location>
        <begin position="10"/>
        <end position="414"/>
    </location>
</feature>
<dbReference type="InterPro" id="IPR042253">
    <property type="entry name" value="Pglycerate_mutase_ApgM_sf"/>
</dbReference>
<dbReference type="AlphaFoldDB" id="A0A7J3KFB6"/>
<dbReference type="InterPro" id="IPR017850">
    <property type="entry name" value="Alkaline_phosphatase_core_sf"/>
</dbReference>
<dbReference type="PANTHER" id="PTHR31209:SF0">
    <property type="entry name" value="METALLOENZYME DOMAIN-CONTAINING PROTEIN"/>
    <property type="match status" value="1"/>
</dbReference>
<protein>
    <submittedName>
        <fullName evidence="7">2,3-bisphosphoglycerate-independent phosphoglycerate mutase</fullName>
        <ecNumber evidence="7">5.4.2.12</ecNumber>
    </submittedName>
</protein>
<dbReference type="GO" id="GO:0004619">
    <property type="term" value="F:phosphoglycerate mutase activity"/>
    <property type="evidence" value="ECO:0007669"/>
    <property type="project" value="UniProtKB-EC"/>
</dbReference>
<evidence type="ECO:0000256" key="3">
    <source>
        <dbReference type="ARBA" id="ARBA00004921"/>
    </source>
</evidence>
<dbReference type="PANTHER" id="PTHR31209">
    <property type="entry name" value="COFACTOR-INDEPENDENT PHOSPHOGLYCERATE MUTASE"/>
    <property type="match status" value="1"/>
</dbReference>
<keyword evidence="7" id="KW-0413">Isomerase</keyword>
<dbReference type="InterPro" id="IPR006124">
    <property type="entry name" value="Metalloenzyme"/>
</dbReference>
<evidence type="ECO:0000259" key="6">
    <source>
        <dbReference type="Pfam" id="PF01676"/>
    </source>
</evidence>
<dbReference type="InterPro" id="IPR004456">
    <property type="entry name" value="Pglycerate_mutase_ApgM"/>
</dbReference>
<evidence type="ECO:0000256" key="4">
    <source>
        <dbReference type="ARBA" id="ARBA00005524"/>
    </source>
</evidence>
<reference evidence="7" key="1">
    <citation type="journal article" date="2020" name="mSystems">
        <title>Genome- and Community-Level Interaction Insights into Carbon Utilization and Element Cycling Functions of Hydrothermarchaeota in Hydrothermal Sediment.</title>
        <authorList>
            <person name="Zhou Z."/>
            <person name="Liu Y."/>
            <person name="Xu W."/>
            <person name="Pan J."/>
            <person name="Luo Z.H."/>
            <person name="Li M."/>
        </authorList>
    </citation>
    <scope>NUCLEOTIDE SEQUENCE [LARGE SCALE GENOMIC DNA]</scope>
    <source>
        <strain evidence="7">SpSt-638</strain>
    </source>
</reference>
<dbReference type="GO" id="GO:0046872">
    <property type="term" value="F:metal ion binding"/>
    <property type="evidence" value="ECO:0007669"/>
    <property type="project" value="InterPro"/>
</dbReference>
<dbReference type="Pfam" id="PF10143">
    <property type="entry name" value="PhosphMutase"/>
    <property type="match status" value="1"/>
</dbReference>
<organism evidence="7">
    <name type="scientific">Staphylothermus marinus</name>
    <dbReference type="NCBI Taxonomy" id="2280"/>
    <lineage>
        <taxon>Archaea</taxon>
        <taxon>Thermoproteota</taxon>
        <taxon>Thermoprotei</taxon>
        <taxon>Desulfurococcales</taxon>
        <taxon>Desulfurococcaceae</taxon>
        <taxon>Staphylothermus</taxon>
    </lineage>
</organism>
<dbReference type="CDD" id="cd16011">
    <property type="entry name" value="iPGM_like"/>
    <property type="match status" value="1"/>
</dbReference>
<keyword evidence="5" id="KW-0324">Glycolysis</keyword>